<evidence type="ECO:0000313" key="2">
    <source>
        <dbReference type="Proteomes" id="UP000231538"/>
    </source>
</evidence>
<sequence>MRTKKYKISKRVGYRTKKFKKRWQKLSFFEQMANIGSEIQRTINWREKNPEYSKLAFERALELIDLTVADKKNQRQGRLKELLRTRELLVDYFCFDNIYKSSDKIWQNYFLAFNYAARIC</sequence>
<gene>
    <name evidence="1" type="ORF">COX89_00985</name>
</gene>
<protein>
    <recommendedName>
        <fullName evidence="3">Four helix bundle protein</fullName>
    </recommendedName>
</protein>
<proteinExistence type="predicted"/>
<accession>A0A2M7V014</accession>
<dbReference type="EMBL" id="PFPC01000028">
    <property type="protein sequence ID" value="PIZ89557.1"/>
    <property type="molecule type" value="Genomic_DNA"/>
</dbReference>
<reference evidence="2" key="1">
    <citation type="submission" date="2017-09" db="EMBL/GenBank/DDBJ databases">
        <title>Depth-based differentiation of microbial function through sediment-hosted aquifers and enrichment of novel symbionts in the deep terrestrial subsurface.</title>
        <authorList>
            <person name="Probst A.J."/>
            <person name="Ladd B."/>
            <person name="Jarett J.K."/>
            <person name="Geller-Mcgrath D.E."/>
            <person name="Sieber C.M.K."/>
            <person name="Emerson J.B."/>
            <person name="Anantharaman K."/>
            <person name="Thomas B.C."/>
            <person name="Malmstrom R."/>
            <person name="Stieglmeier M."/>
            <person name="Klingl A."/>
            <person name="Woyke T."/>
            <person name="Ryan C.M."/>
            <person name="Banfield J.F."/>
        </authorList>
    </citation>
    <scope>NUCLEOTIDE SEQUENCE [LARGE SCALE GENOMIC DNA]</scope>
</reference>
<dbReference type="Proteomes" id="UP000231538">
    <property type="component" value="Unassembled WGS sequence"/>
</dbReference>
<comment type="caution">
    <text evidence="1">The sequence shown here is derived from an EMBL/GenBank/DDBJ whole genome shotgun (WGS) entry which is preliminary data.</text>
</comment>
<evidence type="ECO:0000313" key="1">
    <source>
        <dbReference type="EMBL" id="PIZ89557.1"/>
    </source>
</evidence>
<evidence type="ECO:0008006" key="3">
    <source>
        <dbReference type="Google" id="ProtNLM"/>
    </source>
</evidence>
<organism evidence="1 2">
    <name type="scientific">Candidatus Nealsonbacteria bacterium CG_4_10_14_0_2_um_filter_37_10</name>
    <dbReference type="NCBI Taxonomy" id="1974679"/>
    <lineage>
        <taxon>Bacteria</taxon>
        <taxon>Candidatus Nealsoniibacteriota</taxon>
    </lineage>
</organism>
<dbReference type="AlphaFoldDB" id="A0A2M7V014"/>
<name>A0A2M7V014_9BACT</name>